<proteinExistence type="predicted"/>
<name>A0ABY6HVD6_9ARCH</name>
<organism evidence="1 2">
    <name type="scientific">Candidatus Lokiarchaeum ossiferum</name>
    <dbReference type="NCBI Taxonomy" id="2951803"/>
    <lineage>
        <taxon>Archaea</taxon>
        <taxon>Promethearchaeati</taxon>
        <taxon>Promethearchaeota</taxon>
        <taxon>Promethearchaeia</taxon>
        <taxon>Promethearchaeales</taxon>
        <taxon>Promethearchaeaceae</taxon>
        <taxon>Candidatus Lokiarchaeum</taxon>
    </lineage>
</organism>
<dbReference type="Proteomes" id="UP001208689">
    <property type="component" value="Chromosome"/>
</dbReference>
<sequence length="147" mass="16931">MEIHKRTMNRSQVASPSELEMGFFSTPLNSEVNHSDDSFYKEAYSNTPNVALFRVKFDTLAIVTANKFCISTLGFTTLNEMIEANMGMDEFFAIREVPFIIEELEIFGKIVNFQIQTQNKQGLMFWSFFSGKISSDNQYIDCSFIRN</sequence>
<evidence type="ECO:0000313" key="1">
    <source>
        <dbReference type="EMBL" id="UYP47361.1"/>
    </source>
</evidence>
<evidence type="ECO:0008006" key="3">
    <source>
        <dbReference type="Google" id="ProtNLM"/>
    </source>
</evidence>
<protein>
    <recommendedName>
        <fullName evidence="3">PAS domain-containing protein</fullName>
    </recommendedName>
</protein>
<reference evidence="1" key="1">
    <citation type="submission" date="2022-09" db="EMBL/GenBank/DDBJ databases">
        <title>Actin cytoskeleton and complex cell architecture in an #Asgard archaeon.</title>
        <authorList>
            <person name="Ponce Toledo R.I."/>
            <person name="Schleper C."/>
            <person name="Rodrigues Oliveira T."/>
            <person name="Wollweber F."/>
            <person name="Xu J."/>
            <person name="Rittmann S."/>
            <person name="Klingl A."/>
            <person name="Pilhofer M."/>
        </authorList>
    </citation>
    <scope>NUCLEOTIDE SEQUENCE</scope>
    <source>
        <strain evidence="1">B-35</strain>
    </source>
</reference>
<keyword evidence="2" id="KW-1185">Reference proteome</keyword>
<evidence type="ECO:0000313" key="2">
    <source>
        <dbReference type="Proteomes" id="UP001208689"/>
    </source>
</evidence>
<accession>A0ABY6HVD6</accession>
<dbReference type="EMBL" id="CP104013">
    <property type="protein sequence ID" value="UYP47361.1"/>
    <property type="molecule type" value="Genomic_DNA"/>
</dbReference>
<gene>
    <name evidence="1" type="ORF">NEF87_003646</name>
</gene>